<dbReference type="GO" id="GO:0005634">
    <property type="term" value="C:nucleus"/>
    <property type="evidence" value="ECO:0007669"/>
    <property type="project" value="TreeGrafter"/>
</dbReference>
<accession>A0A1W0A907</accession>
<dbReference type="GO" id="GO:0006913">
    <property type="term" value="P:nucleocytoplasmic transport"/>
    <property type="evidence" value="ECO:0007669"/>
    <property type="project" value="TreeGrafter"/>
</dbReference>
<dbReference type="SUPFAM" id="SSF52047">
    <property type="entry name" value="RNI-like"/>
    <property type="match status" value="1"/>
</dbReference>
<dbReference type="EMBL" id="JNBS01000319">
    <property type="protein sequence ID" value="OQS06651.1"/>
    <property type="molecule type" value="Genomic_DNA"/>
</dbReference>
<keyword evidence="5" id="KW-1185">Reference proteome</keyword>
<dbReference type="InterPro" id="IPR027038">
    <property type="entry name" value="RanGap"/>
</dbReference>
<organism evidence="4 5">
    <name type="scientific">Thraustotheca clavata</name>
    <dbReference type="NCBI Taxonomy" id="74557"/>
    <lineage>
        <taxon>Eukaryota</taxon>
        <taxon>Sar</taxon>
        <taxon>Stramenopiles</taxon>
        <taxon>Oomycota</taxon>
        <taxon>Saprolegniomycetes</taxon>
        <taxon>Saprolegniales</taxon>
        <taxon>Achlyaceae</taxon>
        <taxon>Thraustotheca</taxon>
    </lineage>
</organism>
<dbReference type="GO" id="GO:0031267">
    <property type="term" value="F:small GTPase binding"/>
    <property type="evidence" value="ECO:0007669"/>
    <property type="project" value="TreeGrafter"/>
</dbReference>
<protein>
    <submittedName>
        <fullName evidence="4">Uncharacterized protein</fullName>
    </submittedName>
</protein>
<name>A0A1W0A907_9STRA</name>
<dbReference type="PANTHER" id="PTHR24113">
    <property type="entry name" value="RAN GTPASE-ACTIVATING PROTEIN 1"/>
    <property type="match status" value="1"/>
</dbReference>
<evidence type="ECO:0000256" key="3">
    <source>
        <dbReference type="ARBA" id="ARBA00022737"/>
    </source>
</evidence>
<dbReference type="Proteomes" id="UP000243217">
    <property type="component" value="Unassembled WGS sequence"/>
</dbReference>
<dbReference type="SMART" id="SM00368">
    <property type="entry name" value="LRR_RI"/>
    <property type="match status" value="5"/>
</dbReference>
<evidence type="ECO:0000313" key="4">
    <source>
        <dbReference type="EMBL" id="OQS06651.1"/>
    </source>
</evidence>
<dbReference type="InterPro" id="IPR032675">
    <property type="entry name" value="LRR_dom_sf"/>
</dbReference>
<evidence type="ECO:0000313" key="5">
    <source>
        <dbReference type="Proteomes" id="UP000243217"/>
    </source>
</evidence>
<dbReference type="GO" id="GO:0005096">
    <property type="term" value="F:GTPase activator activity"/>
    <property type="evidence" value="ECO:0007669"/>
    <property type="project" value="UniProtKB-KW"/>
</dbReference>
<evidence type="ECO:0000256" key="1">
    <source>
        <dbReference type="ARBA" id="ARBA00022468"/>
    </source>
</evidence>
<dbReference type="PANTHER" id="PTHR24113:SF12">
    <property type="entry name" value="RAN GTPASE-ACTIVATING PROTEIN 1"/>
    <property type="match status" value="1"/>
</dbReference>
<evidence type="ECO:0000256" key="2">
    <source>
        <dbReference type="ARBA" id="ARBA00022614"/>
    </source>
</evidence>
<keyword evidence="1" id="KW-0343">GTPase activation</keyword>
<proteinExistence type="predicted"/>
<gene>
    <name evidence="4" type="ORF">THRCLA_01324</name>
</gene>
<dbReference type="InterPro" id="IPR001611">
    <property type="entry name" value="Leu-rich_rpt"/>
</dbReference>
<reference evidence="4 5" key="1">
    <citation type="journal article" date="2014" name="Genome Biol. Evol.">
        <title>The secreted proteins of Achlya hypogyna and Thraustotheca clavata identify the ancestral oomycete secretome and reveal gene acquisitions by horizontal gene transfer.</title>
        <authorList>
            <person name="Misner I."/>
            <person name="Blouin N."/>
            <person name="Leonard G."/>
            <person name="Richards T.A."/>
            <person name="Lane C.E."/>
        </authorList>
    </citation>
    <scope>NUCLEOTIDE SEQUENCE [LARGE SCALE GENOMIC DNA]</scope>
    <source>
        <strain evidence="4 5">ATCC 34112</strain>
    </source>
</reference>
<comment type="caution">
    <text evidence="4">The sequence shown here is derived from an EMBL/GenBank/DDBJ whole genome shotgun (WGS) entry which is preliminary data.</text>
</comment>
<dbReference type="STRING" id="74557.A0A1W0A907"/>
<keyword evidence="2" id="KW-0433">Leucine-rich repeat</keyword>
<dbReference type="OrthoDB" id="188902at2759"/>
<dbReference type="GO" id="GO:0005829">
    <property type="term" value="C:cytosol"/>
    <property type="evidence" value="ECO:0007669"/>
    <property type="project" value="TreeGrafter"/>
</dbReference>
<dbReference type="Gene3D" id="3.80.10.10">
    <property type="entry name" value="Ribonuclease Inhibitor"/>
    <property type="match status" value="2"/>
</dbReference>
<dbReference type="AlphaFoldDB" id="A0A1W0A907"/>
<keyword evidence="3" id="KW-0677">Repeat</keyword>
<sequence length="581" mass="64457">MKKRRLHSLRWLVPELFELIAQYLSEQYDMAMLLWALPPQLLSKPLKALQQLFLALYCGKLGPLGIGTTDSITLWPKLNLPRPVDDIQVIHWIGESLELYPHVELEWVVKELSIPQTTKVTAKLVNVVDIPIAMTLWPSCLTTLCIDILSTWKNDDVLGLCSGIELLPSLEKFDVTWKLPEDLFLTLLKAVSESSITKIAYHFDRDRGMVWNEEMVEEFALWLGSKKVLSAEFQYIRILEAPMPKFCRALLGSLDLTSLTVSDGTLARDLFYYGRLAPQLKTLIVHDAHYAGLPTITRLELTFRMSERRKDENISHFVAKTLPSLTKLRVVDLPHFAMTPTAYPGLIELAPQLEELNLESGQVKTLDEVLALAATLPKCHRLNTLKLCTPVCGERGAAAIASGLADCRLLEHLTLRGCRVGAKGAATIAGVLSSCPKLVELNLSSSEIGSDGATAIAIALRHCKSLKQLHLKMNGIESRGAVALSYVLPQLHVVDLGLNHIDKEGAIVIGKVLPYCVHLTWLSLHFNPLGLQGVSAIIAGTTMSSYRCGRVGVSYSVDNEAETQLCSQAIDRLLYPDWIVF</sequence>
<dbReference type="Pfam" id="PF13516">
    <property type="entry name" value="LRR_6"/>
    <property type="match status" value="4"/>
</dbReference>
<dbReference type="GO" id="GO:0048471">
    <property type="term" value="C:perinuclear region of cytoplasm"/>
    <property type="evidence" value="ECO:0007669"/>
    <property type="project" value="TreeGrafter"/>
</dbReference>